<dbReference type="PANTHER" id="PTHR11732">
    <property type="entry name" value="ALDO/KETO REDUCTASE"/>
    <property type="match status" value="1"/>
</dbReference>
<dbReference type="OrthoDB" id="416253at2759"/>
<dbReference type="Gene3D" id="3.20.20.100">
    <property type="entry name" value="NADP-dependent oxidoreductase domain"/>
    <property type="match status" value="1"/>
</dbReference>
<feature type="domain" description="NADP-dependent oxidoreductase" evidence="1">
    <location>
        <begin position="23"/>
        <end position="151"/>
    </location>
</feature>
<dbReference type="InterPro" id="IPR036812">
    <property type="entry name" value="NAD(P)_OxRdtase_dom_sf"/>
</dbReference>
<dbReference type="SUPFAM" id="SSF51430">
    <property type="entry name" value="NAD(P)-linked oxidoreductase"/>
    <property type="match status" value="1"/>
</dbReference>
<keyword evidence="3" id="KW-1185">Reference proteome</keyword>
<dbReference type="GeneID" id="64632244"/>
<dbReference type="PRINTS" id="PR00069">
    <property type="entry name" value="ALDKETRDTASE"/>
</dbReference>
<proteinExistence type="predicted"/>
<dbReference type="RefSeq" id="XP_041194989.1">
    <property type="nucleotide sequence ID" value="XM_041338228.1"/>
</dbReference>
<reference evidence="2" key="1">
    <citation type="journal article" date="2020" name="New Phytol.">
        <title>Comparative genomics reveals dynamic genome evolution in host specialist ectomycorrhizal fungi.</title>
        <authorList>
            <person name="Lofgren L.A."/>
            <person name="Nguyen N.H."/>
            <person name="Vilgalys R."/>
            <person name="Ruytinx J."/>
            <person name="Liao H.L."/>
            <person name="Branco S."/>
            <person name="Kuo A."/>
            <person name="LaButti K."/>
            <person name="Lipzen A."/>
            <person name="Andreopoulos W."/>
            <person name="Pangilinan J."/>
            <person name="Riley R."/>
            <person name="Hundley H."/>
            <person name="Na H."/>
            <person name="Barry K."/>
            <person name="Grigoriev I.V."/>
            <person name="Stajich J.E."/>
            <person name="Kennedy P.G."/>
        </authorList>
    </citation>
    <scope>NUCLEOTIDE SEQUENCE</scope>
    <source>
        <strain evidence="2">MN1</strain>
    </source>
</reference>
<evidence type="ECO:0000259" key="1">
    <source>
        <dbReference type="Pfam" id="PF00248"/>
    </source>
</evidence>
<evidence type="ECO:0000313" key="3">
    <source>
        <dbReference type="Proteomes" id="UP000807769"/>
    </source>
</evidence>
<protein>
    <submittedName>
        <fullName evidence="2">NADP-dependent oxidoreductase domain-containing protein</fullName>
    </submittedName>
</protein>
<comment type="caution">
    <text evidence="2">The sequence shown here is derived from an EMBL/GenBank/DDBJ whole genome shotgun (WGS) entry which is preliminary data.</text>
</comment>
<dbReference type="EMBL" id="JABBWG010000010">
    <property type="protein sequence ID" value="KAG1819312.1"/>
    <property type="molecule type" value="Genomic_DNA"/>
</dbReference>
<dbReference type="GO" id="GO:0016491">
    <property type="term" value="F:oxidoreductase activity"/>
    <property type="evidence" value="ECO:0007669"/>
    <property type="project" value="InterPro"/>
</dbReference>
<gene>
    <name evidence="2" type="ORF">BJ212DRAFT_1446332</name>
</gene>
<dbReference type="AlphaFoldDB" id="A0A9P7EEB1"/>
<dbReference type="Proteomes" id="UP000807769">
    <property type="component" value="Unassembled WGS sequence"/>
</dbReference>
<sequence>MPIPTHTPNDAGQIPSLAFGTGTAAINIGFTYFDGAQRYKNEATLGAAIRPSESSVPRSELFISTKHASLTPGETAKTALYKSLEKLGLEYVDLYLVHAPKDHMDGCGDGLKEVWKGLTRSIGVSNFGVEHILEIVEGAQVLPAVNQPLIKVHKEHGIVTSSYGGLSPLFRAPGGPLDHVVEKIRARLEDTWGKPVTSGQVLNKWLLQHDILVVTYVFVRCCAVIREHVDTCDVPELTSEEMGLIQSAGAGRNQSFFKNTEYCLREI</sequence>
<dbReference type="InterPro" id="IPR020471">
    <property type="entry name" value="AKR"/>
</dbReference>
<dbReference type="InterPro" id="IPR023210">
    <property type="entry name" value="NADP_OxRdtase_dom"/>
</dbReference>
<organism evidence="2 3">
    <name type="scientific">Suillus subaureus</name>
    <dbReference type="NCBI Taxonomy" id="48587"/>
    <lineage>
        <taxon>Eukaryota</taxon>
        <taxon>Fungi</taxon>
        <taxon>Dikarya</taxon>
        <taxon>Basidiomycota</taxon>
        <taxon>Agaricomycotina</taxon>
        <taxon>Agaricomycetes</taxon>
        <taxon>Agaricomycetidae</taxon>
        <taxon>Boletales</taxon>
        <taxon>Suillineae</taxon>
        <taxon>Suillaceae</taxon>
        <taxon>Suillus</taxon>
    </lineage>
</organism>
<evidence type="ECO:0000313" key="2">
    <source>
        <dbReference type="EMBL" id="KAG1819312.1"/>
    </source>
</evidence>
<name>A0A9P7EEB1_9AGAM</name>
<dbReference type="Pfam" id="PF00248">
    <property type="entry name" value="Aldo_ket_red"/>
    <property type="match status" value="1"/>
</dbReference>
<accession>A0A9P7EEB1</accession>